<sequence>MKMYYLNMLLFTFLINTLVLLHNENYLNNHYNVMNFLKNSCEEDQAVAGPLFCKASNALTDSGRSYEFSKSIYEMAADAADAARKAANGKYAEMTSVVEKNGTKYTGGNDAEPRSTLEKELLETYEEMFGEESDIMLKSGRCPNDDEKSATCECTDINGGKLSKTKGRDKYLKKLKHRCIGGICSCSVGSFLLTMFGLHAAKAAALAEFTKYGTTYSACKSSITIYSMLSSDSMIAGSTACFTDLTVPAATSAGAIFDPCGITALVLLILAVILIILYIWLYRRRKNSWKHECKKHLCK</sequence>
<feature type="signal peptide" evidence="2">
    <location>
        <begin position="1"/>
        <end position="21"/>
    </location>
</feature>
<feature type="transmembrane region" description="Helical" evidence="1">
    <location>
        <begin position="261"/>
        <end position="281"/>
    </location>
</feature>
<evidence type="ECO:0000313" key="4">
    <source>
        <dbReference type="Proteomes" id="UP000030656"/>
    </source>
</evidence>
<proteinExistence type="predicted"/>
<accession>A0A024VUY1</accession>
<dbReference type="NCBIfam" id="TIGR01478">
    <property type="entry name" value="STEVOR"/>
    <property type="match status" value="1"/>
</dbReference>
<dbReference type="Proteomes" id="UP000030656">
    <property type="component" value="Unassembled WGS sequence"/>
</dbReference>
<feature type="chain" id="PRO_5001539719" description="Surface antigen" evidence="2">
    <location>
        <begin position="22"/>
        <end position="299"/>
    </location>
</feature>
<reference evidence="3 4" key="1">
    <citation type="submission" date="2013-02" db="EMBL/GenBank/DDBJ databases">
        <title>The Genome Annotation of Plasmodium falciparum FCH/4.</title>
        <authorList>
            <consortium name="The Broad Institute Genome Sequencing Platform"/>
            <consortium name="The Broad Institute Genome Sequencing Center for Infectious Disease"/>
            <person name="Neafsey D."/>
            <person name="Hoffman S."/>
            <person name="Volkman S."/>
            <person name="Rosenthal P."/>
            <person name="Walker B."/>
            <person name="Young S.K."/>
            <person name="Zeng Q."/>
            <person name="Gargeya S."/>
            <person name="Fitzgerald M."/>
            <person name="Haas B."/>
            <person name="Abouelleil A."/>
            <person name="Allen A.W."/>
            <person name="Alvarado L."/>
            <person name="Arachchi H.M."/>
            <person name="Berlin A.M."/>
            <person name="Chapman S.B."/>
            <person name="Gainer-Dewar J."/>
            <person name="Goldberg J."/>
            <person name="Griggs A."/>
            <person name="Gujja S."/>
            <person name="Hansen M."/>
            <person name="Howarth C."/>
            <person name="Imamovic A."/>
            <person name="Ireland A."/>
            <person name="Larimer J."/>
            <person name="McCowan C."/>
            <person name="Murphy C."/>
            <person name="Pearson M."/>
            <person name="Poon T.W."/>
            <person name="Priest M."/>
            <person name="Roberts A."/>
            <person name="Saif S."/>
            <person name="Shea T."/>
            <person name="Sisk P."/>
            <person name="Sykes S."/>
            <person name="Wortman J."/>
            <person name="Nusbaum C."/>
            <person name="Birren B."/>
        </authorList>
    </citation>
    <scope>NUCLEOTIDE SEQUENCE [LARGE SCALE GENOMIC DNA]</scope>
    <source>
        <strain evidence="3 4">FCH/4</strain>
    </source>
</reference>
<keyword evidence="2" id="KW-0732">Signal</keyword>
<keyword evidence="1" id="KW-0472">Membrane</keyword>
<evidence type="ECO:0000313" key="3">
    <source>
        <dbReference type="EMBL" id="ETW32010.1"/>
    </source>
</evidence>
<reference evidence="3 4" key="2">
    <citation type="submission" date="2013-02" db="EMBL/GenBank/DDBJ databases">
        <title>The Genome Sequence of Plasmodium falciparum FCH/4.</title>
        <authorList>
            <consortium name="The Broad Institute Genome Sequencing Platform"/>
            <consortium name="The Broad Institute Genome Sequencing Center for Infectious Disease"/>
            <person name="Neafsey D."/>
            <person name="Cheeseman I."/>
            <person name="Volkman S."/>
            <person name="Adams J."/>
            <person name="Walker B."/>
            <person name="Young S.K."/>
            <person name="Zeng Q."/>
            <person name="Gargeya S."/>
            <person name="Fitzgerald M."/>
            <person name="Haas B."/>
            <person name="Abouelleil A."/>
            <person name="Alvarado L."/>
            <person name="Arachchi H.M."/>
            <person name="Berlin A.M."/>
            <person name="Chapman S.B."/>
            <person name="Dewar J."/>
            <person name="Goldberg J."/>
            <person name="Griggs A."/>
            <person name="Gujja S."/>
            <person name="Hansen M."/>
            <person name="Howarth C."/>
            <person name="Imamovic A."/>
            <person name="Larimer J."/>
            <person name="McCowan C."/>
            <person name="Murphy C."/>
            <person name="Neiman D."/>
            <person name="Pearson M."/>
            <person name="Priest M."/>
            <person name="Roberts A."/>
            <person name="Saif S."/>
            <person name="Shea T."/>
            <person name="Sisk P."/>
            <person name="Sykes S."/>
            <person name="Wortman J."/>
            <person name="Nusbaum C."/>
            <person name="Birren B."/>
        </authorList>
    </citation>
    <scope>NUCLEOTIDE SEQUENCE [LARGE SCALE GENOMIC DNA]</scope>
    <source>
        <strain evidence="3 4">FCH/4</strain>
    </source>
</reference>
<gene>
    <name evidence="3" type="ORF">PFFCH_00560</name>
</gene>
<organism evidence="3 4">
    <name type="scientific">Plasmodium falciparum FCH/4</name>
    <dbReference type="NCBI Taxonomy" id="1036724"/>
    <lineage>
        <taxon>Eukaryota</taxon>
        <taxon>Sar</taxon>
        <taxon>Alveolata</taxon>
        <taxon>Apicomplexa</taxon>
        <taxon>Aconoidasida</taxon>
        <taxon>Haemosporida</taxon>
        <taxon>Plasmodiidae</taxon>
        <taxon>Plasmodium</taxon>
        <taxon>Plasmodium (Laverania)</taxon>
    </lineage>
</organism>
<dbReference type="EMBL" id="KI927817">
    <property type="protein sequence ID" value="ETW32010.1"/>
    <property type="molecule type" value="Genomic_DNA"/>
</dbReference>
<keyword evidence="1" id="KW-1133">Transmembrane helix</keyword>
<evidence type="ECO:0000256" key="2">
    <source>
        <dbReference type="SAM" id="SignalP"/>
    </source>
</evidence>
<dbReference type="InterPro" id="IPR006374">
    <property type="entry name" value="VSA_Stevor"/>
</dbReference>
<protein>
    <recommendedName>
        <fullName evidence="5">Surface antigen</fullName>
    </recommendedName>
</protein>
<dbReference type="AlphaFoldDB" id="A0A024VUY1"/>
<keyword evidence="1" id="KW-0812">Transmembrane</keyword>
<evidence type="ECO:0000256" key="1">
    <source>
        <dbReference type="SAM" id="Phobius"/>
    </source>
</evidence>
<name>A0A024VUY1_PLAFA</name>
<evidence type="ECO:0008006" key="5">
    <source>
        <dbReference type="Google" id="ProtNLM"/>
    </source>
</evidence>
<dbReference type="Pfam" id="PF17410">
    <property type="entry name" value="Stevor"/>
    <property type="match status" value="1"/>
</dbReference>